<feature type="domain" description="NodB homology" evidence="2">
    <location>
        <begin position="41"/>
        <end position="227"/>
    </location>
</feature>
<dbReference type="InterPro" id="IPR011330">
    <property type="entry name" value="Glyco_hydro/deAcase_b/a-brl"/>
</dbReference>
<sequence>MIKKSLGIISVLTLLWMIYGMFTTLVLRKTSKRLVKKLNTDGIALTFDDGPNEIYTIQLLDLLKRYDAKATFFVVGEKVDRHPEIVKRIHQEGHAIGIHHYQHLSSWKLTPKQLEEQLVQTDKAIFRATGEHPTLYRPPWGFCNLFTLQKAKNLDIIIWSHIFGDWKIHNCKRKLLEGLRQVPADGSIVLLHDDGANPGADDEAPAFMLQQLEKYLEESSQQNISFVKIEGRMLP</sequence>
<dbReference type="RefSeq" id="WP_348029188.1">
    <property type="nucleotide sequence ID" value="NZ_CP129113.1"/>
</dbReference>
<feature type="transmembrane region" description="Helical" evidence="1">
    <location>
        <begin position="6"/>
        <end position="27"/>
    </location>
</feature>
<evidence type="ECO:0000313" key="3">
    <source>
        <dbReference type="EMBL" id="WLV25400.1"/>
    </source>
</evidence>
<organism evidence="3 4">
    <name type="scientific">Aciduricibacillus chroicocephali</name>
    <dbReference type="NCBI Taxonomy" id="3054939"/>
    <lineage>
        <taxon>Bacteria</taxon>
        <taxon>Bacillati</taxon>
        <taxon>Bacillota</taxon>
        <taxon>Bacilli</taxon>
        <taxon>Bacillales</taxon>
        <taxon>Bacillaceae</taxon>
        <taxon>Aciduricibacillus</taxon>
    </lineage>
</organism>
<evidence type="ECO:0000313" key="4">
    <source>
        <dbReference type="Proteomes" id="UP001180087"/>
    </source>
</evidence>
<evidence type="ECO:0000259" key="2">
    <source>
        <dbReference type="PROSITE" id="PS51677"/>
    </source>
</evidence>
<dbReference type="EMBL" id="CP129113">
    <property type="protein sequence ID" value="WLV25400.1"/>
    <property type="molecule type" value="Genomic_DNA"/>
</dbReference>
<accession>A0ABY9KXL6</accession>
<evidence type="ECO:0000256" key="1">
    <source>
        <dbReference type="SAM" id="Phobius"/>
    </source>
</evidence>
<dbReference type="CDD" id="cd10959">
    <property type="entry name" value="CE4_NodB_like_3"/>
    <property type="match status" value="1"/>
</dbReference>
<keyword evidence="4" id="KW-1185">Reference proteome</keyword>
<gene>
    <name evidence="3" type="ORF">QR721_03995</name>
</gene>
<dbReference type="PANTHER" id="PTHR10587">
    <property type="entry name" value="GLYCOSYL TRANSFERASE-RELATED"/>
    <property type="match status" value="1"/>
</dbReference>
<dbReference type="Proteomes" id="UP001180087">
    <property type="component" value="Chromosome"/>
</dbReference>
<dbReference type="Pfam" id="PF01522">
    <property type="entry name" value="Polysacc_deac_1"/>
    <property type="match status" value="1"/>
</dbReference>
<keyword evidence="1" id="KW-0812">Transmembrane</keyword>
<dbReference type="PROSITE" id="PS51677">
    <property type="entry name" value="NODB"/>
    <property type="match status" value="1"/>
</dbReference>
<keyword evidence="1" id="KW-0472">Membrane</keyword>
<proteinExistence type="predicted"/>
<dbReference type="InterPro" id="IPR050248">
    <property type="entry name" value="Polysacc_deacetylase_ArnD"/>
</dbReference>
<dbReference type="Gene3D" id="3.20.20.370">
    <property type="entry name" value="Glycoside hydrolase/deacetylase"/>
    <property type="match status" value="1"/>
</dbReference>
<name>A0ABY9KXL6_9BACI</name>
<reference evidence="3" key="1">
    <citation type="submission" date="2023-06" db="EMBL/GenBank/DDBJ databases">
        <title>A Treasure from Seagulls: Isolation and Description of Aciduricobacillus qingdaonensis gen. nov., sp. nov., a Rare Obligately Uric Acid-utilizing Member in the Family Bacillaceae.</title>
        <authorList>
            <person name="Liu W."/>
            <person name="Wang B."/>
        </authorList>
    </citation>
    <scope>NUCLEOTIDE SEQUENCE</scope>
    <source>
        <strain evidence="3">44XB</strain>
    </source>
</reference>
<protein>
    <submittedName>
        <fullName evidence="3">Polysaccharide deacetylase family protein</fullName>
    </submittedName>
</protein>
<keyword evidence="1" id="KW-1133">Transmembrane helix</keyword>
<dbReference type="SUPFAM" id="SSF88713">
    <property type="entry name" value="Glycoside hydrolase/deacetylase"/>
    <property type="match status" value="1"/>
</dbReference>
<dbReference type="InterPro" id="IPR002509">
    <property type="entry name" value="NODB_dom"/>
</dbReference>